<dbReference type="PANTHER" id="PTHR43102:SF2">
    <property type="entry name" value="GAF DOMAIN-CONTAINING PROTEIN"/>
    <property type="match status" value="1"/>
</dbReference>
<name>A0ABV6AW85_9DEIO</name>
<organism evidence="2 3">
    <name type="scientific">Deinococcus oregonensis</name>
    <dbReference type="NCBI Taxonomy" id="1805970"/>
    <lineage>
        <taxon>Bacteria</taxon>
        <taxon>Thermotogati</taxon>
        <taxon>Deinococcota</taxon>
        <taxon>Deinococci</taxon>
        <taxon>Deinococcales</taxon>
        <taxon>Deinococcaceae</taxon>
        <taxon>Deinococcus</taxon>
    </lineage>
</organism>
<sequence length="204" mass="22290">MAHRWTTAKSAEEQRSDALHRYSLPDQSPERSFDLLAEGLAKLYRTSFALVTFMDATHQHVKAASGLEVRSIPLASSVCQYLLTSEGAMIIGDTTQDERVMNQTVVTGLHRLRFYAGAPIQSAGDDNITDLLLAEEVFATFSGQVTVTTFQSSQAALEAMRAPEAVAADAVSGATAISSDLSMVKDSSIYRYTEVYKKCQRVLK</sequence>
<comment type="caution">
    <text evidence="2">The sequence shown here is derived from an EMBL/GenBank/DDBJ whole genome shotgun (WGS) entry which is preliminary data.</text>
</comment>
<dbReference type="InterPro" id="IPR029016">
    <property type="entry name" value="GAF-like_dom_sf"/>
</dbReference>
<gene>
    <name evidence="2" type="ORF">ACFFLM_03150</name>
</gene>
<reference evidence="2 3" key="1">
    <citation type="submission" date="2024-09" db="EMBL/GenBank/DDBJ databases">
        <authorList>
            <person name="Sun Q."/>
            <person name="Mori K."/>
        </authorList>
    </citation>
    <scope>NUCLEOTIDE SEQUENCE [LARGE SCALE GENOMIC DNA]</scope>
    <source>
        <strain evidence="2 3">JCM 13503</strain>
    </source>
</reference>
<dbReference type="EMBL" id="JBHLYR010000011">
    <property type="protein sequence ID" value="MFB9990980.1"/>
    <property type="molecule type" value="Genomic_DNA"/>
</dbReference>
<evidence type="ECO:0000313" key="2">
    <source>
        <dbReference type="EMBL" id="MFB9990980.1"/>
    </source>
</evidence>
<feature type="compositionally biased region" description="Basic and acidic residues" evidence="1">
    <location>
        <begin position="10"/>
        <end position="20"/>
    </location>
</feature>
<evidence type="ECO:0000313" key="3">
    <source>
        <dbReference type="Proteomes" id="UP001589733"/>
    </source>
</evidence>
<dbReference type="RefSeq" id="WP_380005463.1">
    <property type="nucleotide sequence ID" value="NZ_JBHLYR010000011.1"/>
</dbReference>
<keyword evidence="3" id="KW-1185">Reference proteome</keyword>
<dbReference type="PANTHER" id="PTHR43102">
    <property type="entry name" value="SLR1143 PROTEIN"/>
    <property type="match status" value="1"/>
</dbReference>
<feature type="region of interest" description="Disordered" evidence="1">
    <location>
        <begin position="1"/>
        <end position="23"/>
    </location>
</feature>
<evidence type="ECO:0000256" key="1">
    <source>
        <dbReference type="SAM" id="MobiDB-lite"/>
    </source>
</evidence>
<dbReference type="Gene3D" id="3.30.450.40">
    <property type="match status" value="1"/>
</dbReference>
<dbReference type="Proteomes" id="UP001589733">
    <property type="component" value="Unassembled WGS sequence"/>
</dbReference>
<dbReference type="SUPFAM" id="SSF55781">
    <property type="entry name" value="GAF domain-like"/>
    <property type="match status" value="1"/>
</dbReference>
<proteinExistence type="predicted"/>
<protein>
    <submittedName>
        <fullName evidence="2">GAF domain-containing protein</fullName>
    </submittedName>
</protein>
<accession>A0ABV6AW85</accession>